<dbReference type="HOGENOM" id="CLU_1666485_0_0_4"/>
<keyword evidence="3" id="KW-1185">Reference proteome</keyword>
<feature type="region of interest" description="Disordered" evidence="1">
    <location>
        <begin position="1"/>
        <end position="56"/>
    </location>
</feature>
<proteinExistence type="predicted"/>
<sequence length="158" mass="16636">MYQAQGTIRALTETGSPRYSADTPVSFNASRGPTACVDKTIPRPRSSTQTSRKPTKITDLTKRIVLALALAAAAAGAQAAGPGARDPFSEGARSVQDARNAFTDGARAVQDARDPYTEGARNVDPYDKGARILAGWDRTGPSADPARSFDPYQDGAHA</sequence>
<organism evidence="2 3">
    <name type="scientific">Cupriavidus necator (strain ATCC 17699 / DSM 428 / KCTC 22496 / NCIMB 10442 / H16 / Stanier 337)</name>
    <name type="common">Ralstonia eutropha</name>
    <dbReference type="NCBI Taxonomy" id="381666"/>
    <lineage>
        <taxon>Bacteria</taxon>
        <taxon>Pseudomonadati</taxon>
        <taxon>Pseudomonadota</taxon>
        <taxon>Betaproteobacteria</taxon>
        <taxon>Burkholderiales</taxon>
        <taxon>Burkholderiaceae</taxon>
        <taxon>Cupriavidus</taxon>
    </lineage>
</organism>
<dbReference type="Proteomes" id="UP000008210">
    <property type="component" value="Chromosome 2"/>
</dbReference>
<dbReference type="EMBL" id="AM260480">
    <property type="protein sequence ID" value="CAJ96573.1"/>
    <property type="molecule type" value="Genomic_DNA"/>
</dbReference>
<evidence type="ECO:0008006" key="4">
    <source>
        <dbReference type="Google" id="ProtNLM"/>
    </source>
</evidence>
<dbReference type="AlphaFoldDB" id="Q0K0A1"/>
<accession>Q0K0A1</accession>
<gene>
    <name evidence="2" type="ordered locus">H16_B1791</name>
</gene>
<protein>
    <recommendedName>
        <fullName evidence="4">Hydroxyquinol 1,2-dioxygenase</fullName>
    </recommendedName>
</protein>
<evidence type="ECO:0000313" key="2">
    <source>
        <dbReference type="EMBL" id="CAJ96573.1"/>
    </source>
</evidence>
<evidence type="ECO:0000313" key="3">
    <source>
        <dbReference type="Proteomes" id="UP000008210"/>
    </source>
</evidence>
<name>Q0K0A1_CUPNH</name>
<evidence type="ECO:0000256" key="1">
    <source>
        <dbReference type="SAM" id="MobiDB-lite"/>
    </source>
</evidence>
<feature type="compositionally biased region" description="Polar residues" evidence="1">
    <location>
        <begin position="13"/>
        <end position="31"/>
    </location>
</feature>
<feature type="region of interest" description="Disordered" evidence="1">
    <location>
        <begin position="76"/>
        <end position="158"/>
    </location>
</feature>
<dbReference type="KEGG" id="reh:H16_B1791"/>
<reference evidence="2 3" key="1">
    <citation type="journal article" date="2006" name="Nat. Biotechnol.">
        <title>Genome sequence of the bioplastic-producing 'Knallgas' bacterium Ralstonia eutropha H16.</title>
        <authorList>
            <person name="Pohlmann A."/>
            <person name="Fricke W.F."/>
            <person name="Reinecke F."/>
            <person name="Kusian B."/>
            <person name="Liesegang H."/>
            <person name="Cramm R."/>
            <person name="Eitinger T."/>
            <person name="Ewering C."/>
            <person name="Potter M."/>
            <person name="Schwartz E."/>
            <person name="Strittmatter A."/>
            <person name="Voss I."/>
            <person name="Gottschalk G."/>
            <person name="Steinbuechel A."/>
            <person name="Friedrich B."/>
            <person name="Bowien B."/>
        </authorList>
    </citation>
    <scope>NUCLEOTIDE SEQUENCE [LARGE SCALE GENOMIC DNA]</scope>
    <source>
        <strain evidence="3">ATCC 17699 / DSM 428 / KCTC 22496 / NCIMB 10442 / H16 / Stanier 337</strain>
    </source>
</reference>